<evidence type="ECO:0000256" key="1">
    <source>
        <dbReference type="ARBA" id="ARBA00004236"/>
    </source>
</evidence>
<dbReference type="SUPFAM" id="SSF48695">
    <property type="entry name" value="Multiheme cytochromes"/>
    <property type="match status" value="1"/>
</dbReference>
<keyword evidence="4" id="KW-1003">Cell membrane</keyword>
<dbReference type="Gene3D" id="1.10.3820.10">
    <property type="entry name" value="Di-heme elbow motif domain"/>
    <property type="match status" value="1"/>
</dbReference>
<dbReference type="InterPro" id="IPR017571">
    <property type="entry name" value="NrfH"/>
</dbReference>
<evidence type="ECO:0000256" key="9">
    <source>
        <dbReference type="ARBA" id="ARBA00022989"/>
    </source>
</evidence>
<dbReference type="InterPro" id="IPR038266">
    <property type="entry name" value="NapC/NirT_cytc_sf"/>
</dbReference>
<dbReference type="EMBL" id="UOGH01000111">
    <property type="protein sequence ID" value="VAX29280.1"/>
    <property type="molecule type" value="Genomic_DNA"/>
</dbReference>
<evidence type="ECO:0000256" key="8">
    <source>
        <dbReference type="ARBA" id="ARBA00022982"/>
    </source>
</evidence>
<gene>
    <name evidence="13" type="ORF">MNBD_NITROSPIRAE02-301</name>
</gene>
<feature type="domain" description="NapC/NirT cytochrome c N-terminal" evidence="12">
    <location>
        <begin position="8"/>
        <end position="104"/>
    </location>
</feature>
<dbReference type="GO" id="GO:0022900">
    <property type="term" value="P:electron transport chain"/>
    <property type="evidence" value="ECO:0007669"/>
    <property type="project" value="InterPro"/>
</dbReference>
<sequence length="139" mass="15708">MQKKLKILLYMLGVFVFAAIAVKGMFAVTGTSEFCVSCHTMKSQYKNWSHSAHSSRAGCSDCHVPQENVVAKLAAKTRDGFNHVYAFAFDKVPDPIRLKPRSQKTVMNNCVRCHKQLVEKISMEGRKCWDCHRGTPHGY</sequence>
<evidence type="ECO:0000259" key="12">
    <source>
        <dbReference type="Pfam" id="PF03264"/>
    </source>
</evidence>
<reference evidence="13" key="1">
    <citation type="submission" date="2018-06" db="EMBL/GenBank/DDBJ databases">
        <authorList>
            <person name="Zhirakovskaya E."/>
        </authorList>
    </citation>
    <scope>NUCLEOTIDE SEQUENCE</scope>
</reference>
<evidence type="ECO:0000256" key="3">
    <source>
        <dbReference type="ARBA" id="ARBA00022448"/>
    </source>
</evidence>
<evidence type="ECO:0000256" key="10">
    <source>
        <dbReference type="ARBA" id="ARBA00023004"/>
    </source>
</evidence>
<dbReference type="InterPro" id="IPR051174">
    <property type="entry name" value="Cytochrome_c-type_ET"/>
</dbReference>
<dbReference type="InterPro" id="IPR036280">
    <property type="entry name" value="Multihaem_cyt_sf"/>
</dbReference>
<name>A0A3B1D2R2_9ZZZZ</name>
<dbReference type="AlphaFoldDB" id="A0A3B1D2R2"/>
<comment type="similarity">
    <text evidence="2">Belongs to the NapC/NirT/NrfH family.</text>
</comment>
<evidence type="ECO:0000256" key="6">
    <source>
        <dbReference type="ARBA" id="ARBA00022692"/>
    </source>
</evidence>
<keyword evidence="10" id="KW-0408">Iron</keyword>
<evidence type="ECO:0000256" key="2">
    <source>
        <dbReference type="ARBA" id="ARBA00007395"/>
    </source>
</evidence>
<dbReference type="GO" id="GO:0046872">
    <property type="term" value="F:metal ion binding"/>
    <property type="evidence" value="ECO:0007669"/>
    <property type="project" value="UniProtKB-KW"/>
</dbReference>
<keyword evidence="5" id="KW-0349">Heme</keyword>
<keyword evidence="9" id="KW-1133">Transmembrane helix</keyword>
<evidence type="ECO:0000256" key="5">
    <source>
        <dbReference type="ARBA" id="ARBA00022617"/>
    </source>
</evidence>
<dbReference type="GO" id="GO:0009061">
    <property type="term" value="P:anaerobic respiration"/>
    <property type="evidence" value="ECO:0007669"/>
    <property type="project" value="TreeGrafter"/>
</dbReference>
<dbReference type="NCBIfam" id="TIGR03153">
    <property type="entry name" value="cytochr_NrfH"/>
    <property type="match status" value="1"/>
</dbReference>
<dbReference type="PANTHER" id="PTHR30333">
    <property type="entry name" value="CYTOCHROME C-TYPE PROTEIN"/>
    <property type="match status" value="1"/>
</dbReference>
<evidence type="ECO:0000256" key="11">
    <source>
        <dbReference type="ARBA" id="ARBA00023136"/>
    </source>
</evidence>
<dbReference type="GO" id="GO:0009055">
    <property type="term" value="F:electron transfer activity"/>
    <property type="evidence" value="ECO:0007669"/>
    <property type="project" value="TreeGrafter"/>
</dbReference>
<dbReference type="GO" id="GO:0005886">
    <property type="term" value="C:plasma membrane"/>
    <property type="evidence" value="ECO:0007669"/>
    <property type="project" value="UniProtKB-SubCell"/>
</dbReference>
<keyword evidence="3" id="KW-0813">Transport</keyword>
<evidence type="ECO:0000256" key="4">
    <source>
        <dbReference type="ARBA" id="ARBA00022475"/>
    </source>
</evidence>
<dbReference type="PANTHER" id="PTHR30333:SF1">
    <property type="entry name" value="CYTOCHROME C-TYPE PROTEIN NAPC"/>
    <property type="match status" value="1"/>
</dbReference>
<keyword evidence="7" id="KW-0479">Metal-binding</keyword>
<accession>A0A3B1D2R2</accession>
<keyword evidence="6" id="KW-0812">Transmembrane</keyword>
<dbReference type="InterPro" id="IPR005126">
    <property type="entry name" value="NapC/NirT_cyt_c_N"/>
</dbReference>
<organism evidence="13">
    <name type="scientific">hydrothermal vent metagenome</name>
    <dbReference type="NCBI Taxonomy" id="652676"/>
    <lineage>
        <taxon>unclassified sequences</taxon>
        <taxon>metagenomes</taxon>
        <taxon>ecological metagenomes</taxon>
    </lineage>
</organism>
<comment type="subcellular location">
    <subcellularLocation>
        <location evidence="1">Cell membrane</location>
    </subcellularLocation>
</comment>
<proteinExistence type="inferred from homology"/>
<keyword evidence="11" id="KW-0472">Membrane</keyword>
<keyword evidence="8" id="KW-0249">Electron transport</keyword>
<dbReference type="Pfam" id="PF03264">
    <property type="entry name" value="Cytochrom_NNT"/>
    <property type="match status" value="1"/>
</dbReference>
<protein>
    <recommendedName>
        <fullName evidence="12">NapC/NirT cytochrome c N-terminal domain-containing protein</fullName>
    </recommendedName>
</protein>
<evidence type="ECO:0000313" key="13">
    <source>
        <dbReference type="EMBL" id="VAX29280.1"/>
    </source>
</evidence>
<evidence type="ECO:0000256" key="7">
    <source>
        <dbReference type="ARBA" id="ARBA00022723"/>
    </source>
</evidence>